<keyword evidence="5" id="KW-1185">Reference proteome</keyword>
<dbReference type="PROSITE" id="PS50912">
    <property type="entry name" value="EAR"/>
    <property type="match status" value="7"/>
</dbReference>
<gene>
    <name evidence="4" type="primary">TSPEAR</name>
</gene>
<dbReference type="InterPro" id="IPR013320">
    <property type="entry name" value="ConA-like_dom_sf"/>
</dbReference>
<dbReference type="AlphaFoldDB" id="A0A803STV1"/>
<evidence type="ECO:0000256" key="1">
    <source>
        <dbReference type="ARBA" id="ARBA00004645"/>
    </source>
</evidence>
<evidence type="ECO:0000256" key="3">
    <source>
        <dbReference type="ARBA" id="ARBA00022737"/>
    </source>
</evidence>
<name>A0A803STV1_ANOCA</name>
<comment type="subcellular location">
    <subcellularLocation>
        <location evidence="1">Cell projection</location>
        <location evidence="1">Stereocilium</location>
    </subcellularLocation>
</comment>
<proteinExistence type="predicted"/>
<dbReference type="Ensembl" id="ENSACAT00000045601.1">
    <property type="protein sequence ID" value="ENSACAP00000026391.1"/>
    <property type="gene ID" value="ENSACAG00000008325.3"/>
</dbReference>
<dbReference type="SUPFAM" id="SSF49899">
    <property type="entry name" value="Concanavalin A-like lectins/glucanases"/>
    <property type="match status" value="1"/>
</dbReference>
<organism evidence="4 5">
    <name type="scientific">Anolis carolinensis</name>
    <name type="common">Green anole</name>
    <name type="synonym">American chameleon</name>
    <dbReference type="NCBI Taxonomy" id="28377"/>
    <lineage>
        <taxon>Eukaryota</taxon>
        <taxon>Metazoa</taxon>
        <taxon>Chordata</taxon>
        <taxon>Craniata</taxon>
        <taxon>Vertebrata</taxon>
        <taxon>Euteleostomi</taxon>
        <taxon>Lepidosauria</taxon>
        <taxon>Squamata</taxon>
        <taxon>Bifurcata</taxon>
        <taxon>Unidentata</taxon>
        <taxon>Episquamata</taxon>
        <taxon>Toxicofera</taxon>
        <taxon>Iguania</taxon>
        <taxon>Dactyloidae</taxon>
        <taxon>Anolis</taxon>
    </lineage>
</organism>
<dbReference type="PANTHER" id="PTHR15261">
    <property type="entry name" value="THROMBOSPONDIN-TYPE LAMININ G DOMAIN AND EAR REPEAT-CONTAINING"/>
    <property type="match status" value="1"/>
</dbReference>
<reference evidence="4" key="2">
    <citation type="submission" date="2025-08" db="UniProtKB">
        <authorList>
            <consortium name="Ensembl"/>
        </authorList>
    </citation>
    <scope>IDENTIFICATION</scope>
</reference>
<evidence type="ECO:0000313" key="4">
    <source>
        <dbReference type="Ensembl" id="ENSACAP00000026391.1"/>
    </source>
</evidence>
<dbReference type="GO" id="GO:0032420">
    <property type="term" value="C:stereocilium"/>
    <property type="evidence" value="ECO:0007669"/>
    <property type="project" value="UniProtKB-SubCell"/>
</dbReference>
<sequence length="518" mass="59743">MSSNSSLCFKTCLYKNLRPLDILSEVVPVNGVMSGIRMIQIQGARGFKFSAMRPRFLSFPASRIFIYCDLFPEEFSIVFTLRTLHMQSKRNEYIFTVLEENSDTLLLGLRYSHMKMTLGSRPPCTKSESGQFWFNAAQKGLYICNGTTWISMLEVEEKLDYLEEYQSLVTSSETKGIEVFVIPSVGLFAATANRYTPPGSAIYKWTDEKFVAYQNIPTYQAESWKFFTIGKKIFLAVANFEGDDMGQEFSVIYKWNYRKEKFIVYQRIVTHGARDWESFVIDGEAFLAVANHRKGDNHNINSVIYRWNSRMGLFETNQTIPTSGAYDWEFFHIGPYSFLVVANTFNGTTTKIYSHIYIWLSGTFQLFQSILTFGATDWEVFHIQDRVFLAVANSHSYDSRSAFPNSYHAINSSIYELNITAQMFVKFQDILTYSALDWEFFSVGEDNFLVVANSFDGVTYSVNSFIYRWQGYEGFVAVHRLPTFGCRDWEAFNTTTGSYLMYSSAREPLCKVLKLKTF</sequence>
<evidence type="ECO:0000256" key="2">
    <source>
        <dbReference type="ARBA" id="ARBA00022729"/>
    </source>
</evidence>
<dbReference type="Proteomes" id="UP000001646">
    <property type="component" value="Chromosome 3"/>
</dbReference>
<keyword evidence="2" id="KW-0732">Signal</keyword>
<dbReference type="Pfam" id="PF03736">
    <property type="entry name" value="EPTP"/>
    <property type="match status" value="5"/>
</dbReference>
<dbReference type="GeneTree" id="ENSGT00510000047718"/>
<dbReference type="Gene3D" id="2.60.120.200">
    <property type="match status" value="1"/>
</dbReference>
<dbReference type="PANTHER" id="PTHR15261:SF4">
    <property type="entry name" value="THROMBOSPONDIN-TYPE LAMININ G DOMAIN AND EAR REPEAT-CONTAINING PROTEIN"/>
    <property type="match status" value="1"/>
</dbReference>
<reference evidence="4 5" key="1">
    <citation type="submission" date="2009-12" db="EMBL/GenBank/DDBJ databases">
        <title>The Genome Sequence of Anolis carolinensis (Green Anole Lizard).</title>
        <authorList>
            <consortium name="The Genome Sequencing Platform"/>
            <person name="Di Palma F."/>
            <person name="Alfoldi J."/>
            <person name="Heiman D."/>
            <person name="Young S."/>
            <person name="Grabherr M."/>
            <person name="Johnson J."/>
            <person name="Lander E.S."/>
            <person name="Lindblad-Toh K."/>
        </authorList>
    </citation>
    <scope>NUCLEOTIDE SEQUENCE [LARGE SCALE GENOMIC DNA]</scope>
    <source>
        <strain evidence="4 5">JBL SC #1</strain>
    </source>
</reference>
<keyword evidence="3" id="KW-0677">Repeat</keyword>
<reference evidence="4" key="3">
    <citation type="submission" date="2025-09" db="UniProtKB">
        <authorList>
            <consortium name="Ensembl"/>
        </authorList>
    </citation>
    <scope>IDENTIFICATION</scope>
</reference>
<dbReference type="Bgee" id="ENSACAG00000008325">
    <property type="expression patterns" value="Expressed in forelimb bud and 3 other cell types or tissues"/>
</dbReference>
<accession>A0A803STV1</accession>
<protein>
    <submittedName>
        <fullName evidence="4">Thrombospondin type laminin G domain and EAR repeats</fullName>
    </submittedName>
</protein>
<evidence type="ECO:0000313" key="5">
    <source>
        <dbReference type="Proteomes" id="UP000001646"/>
    </source>
</evidence>
<dbReference type="InterPro" id="IPR005492">
    <property type="entry name" value="EPTP"/>
</dbReference>
<dbReference type="InterPro" id="IPR009039">
    <property type="entry name" value="EAR"/>
</dbReference>